<dbReference type="Proteomes" id="UP000596742">
    <property type="component" value="Unassembled WGS sequence"/>
</dbReference>
<proteinExistence type="predicted"/>
<keyword evidence="3" id="KW-1185">Reference proteome</keyword>
<sequence length="123" mass="14168">MKEHLVEQKTSVGTVSIKRLFEEDSLDIQDLDLSLEMLFDESKEIQQNTPKEILRIKKHVTRDTQKMEETEERAEVDTESEGAVENTESEGAVENTESEGAVENTEKERTQDTQKDRPKETNQ</sequence>
<dbReference type="EMBL" id="UYJE01002221">
    <property type="protein sequence ID" value="VDI08697.1"/>
    <property type="molecule type" value="Genomic_DNA"/>
</dbReference>
<dbReference type="AlphaFoldDB" id="A0A8B6CTR5"/>
<evidence type="ECO:0000313" key="2">
    <source>
        <dbReference type="EMBL" id="VDI08697.1"/>
    </source>
</evidence>
<feature type="compositionally biased region" description="Basic and acidic residues" evidence="1">
    <location>
        <begin position="104"/>
        <end position="123"/>
    </location>
</feature>
<comment type="caution">
    <text evidence="2">The sequence shown here is derived from an EMBL/GenBank/DDBJ whole genome shotgun (WGS) entry which is preliminary data.</text>
</comment>
<accession>A0A8B6CTR5</accession>
<evidence type="ECO:0000313" key="3">
    <source>
        <dbReference type="Proteomes" id="UP000596742"/>
    </source>
</evidence>
<name>A0A8B6CTR5_MYTGA</name>
<evidence type="ECO:0000256" key="1">
    <source>
        <dbReference type="SAM" id="MobiDB-lite"/>
    </source>
</evidence>
<feature type="region of interest" description="Disordered" evidence="1">
    <location>
        <begin position="60"/>
        <end position="123"/>
    </location>
</feature>
<reference evidence="2" key="1">
    <citation type="submission" date="2018-11" db="EMBL/GenBank/DDBJ databases">
        <authorList>
            <person name="Alioto T."/>
            <person name="Alioto T."/>
        </authorList>
    </citation>
    <scope>NUCLEOTIDE SEQUENCE</scope>
</reference>
<protein>
    <submittedName>
        <fullName evidence="2">Uncharacterized protein</fullName>
    </submittedName>
</protein>
<feature type="compositionally biased region" description="Basic and acidic residues" evidence="1">
    <location>
        <begin position="61"/>
        <end position="76"/>
    </location>
</feature>
<gene>
    <name evidence="2" type="ORF">MGAL_10B027105</name>
</gene>
<organism evidence="2 3">
    <name type="scientific">Mytilus galloprovincialis</name>
    <name type="common">Mediterranean mussel</name>
    <dbReference type="NCBI Taxonomy" id="29158"/>
    <lineage>
        <taxon>Eukaryota</taxon>
        <taxon>Metazoa</taxon>
        <taxon>Spiralia</taxon>
        <taxon>Lophotrochozoa</taxon>
        <taxon>Mollusca</taxon>
        <taxon>Bivalvia</taxon>
        <taxon>Autobranchia</taxon>
        <taxon>Pteriomorphia</taxon>
        <taxon>Mytilida</taxon>
        <taxon>Mytiloidea</taxon>
        <taxon>Mytilidae</taxon>
        <taxon>Mytilinae</taxon>
        <taxon>Mytilus</taxon>
    </lineage>
</organism>